<dbReference type="Gene3D" id="3.40.50.11290">
    <property type="match status" value="1"/>
</dbReference>
<evidence type="ECO:0000313" key="3">
    <source>
        <dbReference type="EMBL" id="TDK64493.1"/>
    </source>
</evidence>
<accession>A0A4R5W0K7</accession>
<organism evidence="3 4">
    <name type="scientific">Sapientia aquatica</name>
    <dbReference type="NCBI Taxonomy" id="1549640"/>
    <lineage>
        <taxon>Bacteria</taxon>
        <taxon>Pseudomonadati</taxon>
        <taxon>Pseudomonadota</taxon>
        <taxon>Betaproteobacteria</taxon>
        <taxon>Burkholderiales</taxon>
        <taxon>Oxalobacteraceae</taxon>
        <taxon>Sapientia</taxon>
    </lineage>
</organism>
<dbReference type="PANTHER" id="PTHR34595:SF2">
    <property type="entry name" value="BLR2978 PROTEIN"/>
    <property type="match status" value="1"/>
</dbReference>
<dbReference type="RefSeq" id="WP_133329474.1">
    <property type="nucleotide sequence ID" value="NZ_SMYL01000007.1"/>
</dbReference>
<evidence type="ECO:0000259" key="2">
    <source>
        <dbReference type="Pfam" id="PF14403"/>
    </source>
</evidence>
<dbReference type="InterPro" id="IPR051680">
    <property type="entry name" value="ATP-dep_Glu-Cys_Ligase-2"/>
</dbReference>
<evidence type="ECO:0000259" key="1">
    <source>
        <dbReference type="Pfam" id="PF04168"/>
    </source>
</evidence>
<dbReference type="Pfam" id="PF14403">
    <property type="entry name" value="CP_ATPgrasp_2"/>
    <property type="match status" value="1"/>
</dbReference>
<dbReference type="InterPro" id="IPR007296">
    <property type="entry name" value="DUF403"/>
</dbReference>
<proteinExistence type="predicted"/>
<dbReference type="OrthoDB" id="9804079at2"/>
<keyword evidence="4" id="KW-1185">Reference proteome</keyword>
<dbReference type="EMBL" id="SMYL01000007">
    <property type="protein sequence ID" value="TDK64493.1"/>
    <property type="molecule type" value="Genomic_DNA"/>
</dbReference>
<dbReference type="PANTHER" id="PTHR34595">
    <property type="entry name" value="BLR5612 PROTEIN"/>
    <property type="match status" value="1"/>
</dbReference>
<dbReference type="Pfam" id="PF04168">
    <property type="entry name" value="Alpha-E"/>
    <property type="match status" value="1"/>
</dbReference>
<dbReference type="Gene3D" id="3.30.1490.270">
    <property type="match status" value="1"/>
</dbReference>
<dbReference type="Proteomes" id="UP000294829">
    <property type="component" value="Unassembled WGS sequence"/>
</dbReference>
<reference evidence="3 4" key="1">
    <citation type="submission" date="2019-03" db="EMBL/GenBank/DDBJ databases">
        <title>Sapientia aquatica gen. nov., sp. nov., isolated from a crater lake.</title>
        <authorList>
            <person name="Felfoldi T."/>
            <person name="Szabo A."/>
            <person name="Toth E."/>
            <person name="Schumann P."/>
            <person name="Keki Z."/>
            <person name="Marialigeti K."/>
            <person name="Mathe I."/>
        </authorList>
    </citation>
    <scope>NUCLEOTIDE SEQUENCE [LARGE SCALE GENOMIC DNA]</scope>
    <source>
        <strain evidence="3 4">SA-152</strain>
    </source>
</reference>
<name>A0A4R5W0K7_9BURK</name>
<comment type="caution">
    <text evidence="3">The sequence shown here is derived from an EMBL/GenBank/DDBJ whole genome shotgun (WGS) entry which is preliminary data.</text>
</comment>
<feature type="domain" description="DUF403" evidence="1">
    <location>
        <begin position="521"/>
        <end position="851"/>
    </location>
</feature>
<dbReference type="InterPro" id="IPR025841">
    <property type="entry name" value="CP_ATPgrasp_2"/>
</dbReference>
<dbReference type="AlphaFoldDB" id="A0A4R5W0K7"/>
<feature type="domain" description="Circularly permuted ATP-grasp type 2" evidence="2">
    <location>
        <begin position="82"/>
        <end position="471"/>
    </location>
</feature>
<protein>
    <submittedName>
        <fullName evidence="3">Molybdopterin oxidoreductase</fullName>
    </submittedName>
</protein>
<gene>
    <name evidence="3" type="ORF">E2I14_13685</name>
</gene>
<sequence length="864" mass="96813">MLINLLAKYSPQSDSFDEMLDAAKQPRAHWRTILDSLANETPEIMAKRLEMVQRQVRENGVTYNVYNDIKGVQRPWDLNFLPFILPAAEWAQIEAGVTQRATLLNKILIDVYGEQKLLQEGLLPPALIHGHDGFLRPCHSIKHLDDVALHFYALDLARAPNGRWWVVGDRTQAPSGAGYALENRAVMSRTLPDLLREMKVRPLNDFFNTILDSLTRWGRQCAAQSGAPLRTSEPPLIVLLTPGPYNETYFEQAYLARHLGVPLVEGNDLTVRDGVVWFKSLSGLQRVHVIMRRVDDDFCDPLELRAESALGVPGLTLAARLGNVVIANSLGSNLLESGALLGFLPKLCERLLGQPLAIPSVATWWCGEPAAMATVIEKLDQLIIKPSFPQLRQFPVFGKDLKPTEREKFIRAIRANPNNFVAQELVKLSQAPVWQPEQQGSLSACSVGLRVYACATPKGYVVMPGGLTRAATGSDTRIITMQRGGGSKDTWVQAKSKVDAPGTDLTRTITSAELVRDDTHLSSRMAENLFWFGRNSDRCDNTTRLLRVSLNFLSSIAPNERGSEWKALKSICSHYDLIGDIDKPNEASQSQSQTLGNVTQLQSLVPGITKSENQLDAQIEAHLLKALSSPDVPGLAQQLEQLHYVANQLSERFSLDNWRVLNQIMPTLQDIKQPLKQENAMSILDEMTNALMTLTGFSLDGMTRDLGWNFLSLGRRLERLQFQSIALQRALTMDANGNLDWLLELSDSIITYRARYRSKPEWLPCLDLLLLDESNPRSIVFQLDGIRKNLKKITRAYGSCGEEKFELLRSELTQLDCDDDLFCGNEKLINLLTRIWTASAEISEQISLQFFSYTGTRLNRKQAK</sequence>
<evidence type="ECO:0000313" key="4">
    <source>
        <dbReference type="Proteomes" id="UP000294829"/>
    </source>
</evidence>
<dbReference type="SUPFAM" id="SSF56059">
    <property type="entry name" value="Glutathione synthetase ATP-binding domain-like"/>
    <property type="match status" value="1"/>
</dbReference>